<accession>A0ABS0SAE0</accession>
<dbReference type="RefSeq" id="WP_198474247.1">
    <property type="nucleotide sequence ID" value="NZ_JADGMQ010000001.1"/>
</dbReference>
<keyword evidence="1" id="KW-0378">Hydrolase</keyword>
<sequence>MKVKDADILIIPGYTNSGPDHWQSRWQSKLSTARRVEQAEWTKPVREDWVANVVRAIDEAERPVILVAHSLGIPTAIHAAREAKNSVAGAFFVAPPDVANLDIRPKHLMTFGPYPRDPLPFPSITVASRNDPFCAFEVAEDIAGAWGSKFIDAGESGHLNAESGHGPWPEGSMTFAAFLSKL</sequence>
<name>A0ABS0SAE0_9HYPH</name>
<reference evidence="1 2" key="1">
    <citation type="submission" date="2020-10" db="EMBL/GenBank/DDBJ databases">
        <title>Aquamicrobium zhengzhouensis sp. nov., a exopolysaccharide producing bacterium isolated from farmland soil.</title>
        <authorList>
            <person name="Wang X."/>
        </authorList>
    </citation>
    <scope>NUCLEOTIDE SEQUENCE [LARGE SCALE GENOMIC DNA]</scope>
    <source>
        <strain evidence="2">cd-1</strain>
    </source>
</reference>
<dbReference type="GO" id="GO:0016787">
    <property type="term" value="F:hydrolase activity"/>
    <property type="evidence" value="ECO:0007669"/>
    <property type="project" value="UniProtKB-KW"/>
</dbReference>
<dbReference type="Gene3D" id="3.40.50.1820">
    <property type="entry name" value="alpha/beta hydrolase"/>
    <property type="match status" value="1"/>
</dbReference>
<dbReference type="SUPFAM" id="SSF53474">
    <property type="entry name" value="alpha/beta-Hydrolases"/>
    <property type="match status" value="1"/>
</dbReference>
<evidence type="ECO:0000313" key="2">
    <source>
        <dbReference type="Proteomes" id="UP000601789"/>
    </source>
</evidence>
<dbReference type="Proteomes" id="UP000601789">
    <property type="component" value="Unassembled WGS sequence"/>
</dbReference>
<evidence type="ECO:0000313" key="1">
    <source>
        <dbReference type="EMBL" id="MBI1619487.1"/>
    </source>
</evidence>
<comment type="caution">
    <text evidence="1">The sequence shown here is derived from an EMBL/GenBank/DDBJ whole genome shotgun (WGS) entry which is preliminary data.</text>
</comment>
<gene>
    <name evidence="1" type="ORF">IOD40_02245</name>
</gene>
<dbReference type="EMBL" id="JADGMQ010000001">
    <property type="protein sequence ID" value="MBI1619487.1"/>
    <property type="molecule type" value="Genomic_DNA"/>
</dbReference>
<keyword evidence="2" id="KW-1185">Reference proteome</keyword>
<dbReference type="InterPro" id="IPR029058">
    <property type="entry name" value="AB_hydrolase_fold"/>
</dbReference>
<dbReference type="Pfam" id="PF06821">
    <property type="entry name" value="Ser_hydrolase"/>
    <property type="match status" value="1"/>
</dbReference>
<dbReference type="InterPro" id="IPR010662">
    <property type="entry name" value="RBBP9/YdeN"/>
</dbReference>
<organism evidence="1 2">
    <name type="scientific">Aquamicrobium zhengzhouense</name>
    <dbReference type="NCBI Taxonomy" id="2781738"/>
    <lineage>
        <taxon>Bacteria</taxon>
        <taxon>Pseudomonadati</taxon>
        <taxon>Pseudomonadota</taxon>
        <taxon>Alphaproteobacteria</taxon>
        <taxon>Hyphomicrobiales</taxon>
        <taxon>Phyllobacteriaceae</taxon>
        <taxon>Aquamicrobium</taxon>
    </lineage>
</organism>
<protein>
    <submittedName>
        <fullName evidence="1">Serine hydrolase family protein</fullName>
    </submittedName>
</protein>
<proteinExistence type="predicted"/>